<evidence type="ECO:0000256" key="1">
    <source>
        <dbReference type="ARBA" id="ARBA00022737"/>
    </source>
</evidence>
<dbReference type="GeneID" id="89971958"/>
<sequence length="834" mass="95313">MKPSSLTRSIIRAIVNDRPYTIRGCELHRPRVQRCRSVQPRHEYTQKRNFFGLGGAIQTSQSIFQNAKPASPNLERALGKLSDLVKARRSNSRFPPESEIVDAFRMVFASRLKSPRHLTRNEVNLATEAFIHLQERSHLLTGDGRTALLEDDLNNVLLALASSTGRDRYRSDARILATYIFEALRDPSTSREEYLSKLGKEQVSGSLLATYITVLSATGSAHDALDLLRRSWGATERTSLPVWTTILRGLASEGHTQEFWDVLREVQDEMGLLDAPSQEMLITFFAEHGEITMLKKVFELSLEDGQVPTTPSLVKTLDSSIRQGELEWAAPIAKALHERTDSGDLAGTLLLWYTLHEDNVDHIRRRIEEMADSGVTNAITMKTLNRIIEYAYQQHNPEKASEYVQLCSKLGLHPDARTRYLQLDYAVKQGNRDAAMEAFEQLSGEEIPVDRLDVPVVNRYIASLAFSADHEYEHLMQVVDHLLESKGDLDAEAIAGLSQVFLEKDEIDEATGLLRYRVDSLPLDDRARIAAVFLKFIPDLNIKAQRAYNAYELFRHAFPETPVLDRLPMMQSFFDRNRPDLACLVFGHMRQRENKETRPTAEAYAQCFAGIAKCKDIDGLQMIYNMLKLDLEVDQTTRVHNALLAAYTECQQPFVGIIDHFWKVMESREGPTISTFQLALRACEKWIPQGSHEARHIMALMQSFNLRITKEIYDLYIGALAGQSEFENVVELIDAMVSDIGEHPDAFTIGTFYNAIPWQFRKDEVEAWAKQAYPEEWAELESYGDEIDEEWEIRYFKIDRNQFIDMHDELLFGSGEYEPRLAREKHQSLEMPKL</sequence>
<keyword evidence="3" id="KW-1185">Reference proteome</keyword>
<gene>
    <name evidence="2" type="ORF">LTR84_003775</name>
</gene>
<dbReference type="AlphaFoldDB" id="A0AAV9N624"/>
<evidence type="ECO:0008006" key="4">
    <source>
        <dbReference type="Google" id="ProtNLM"/>
    </source>
</evidence>
<proteinExistence type="predicted"/>
<evidence type="ECO:0000313" key="2">
    <source>
        <dbReference type="EMBL" id="KAK5050494.1"/>
    </source>
</evidence>
<dbReference type="EMBL" id="JAVRRD010000017">
    <property type="protein sequence ID" value="KAK5050494.1"/>
    <property type="molecule type" value="Genomic_DNA"/>
</dbReference>
<name>A0AAV9N624_9EURO</name>
<dbReference type="InterPro" id="IPR011990">
    <property type="entry name" value="TPR-like_helical_dom_sf"/>
</dbReference>
<keyword evidence="1" id="KW-0677">Repeat</keyword>
<protein>
    <recommendedName>
        <fullName evidence="4">Pentacotripeptide-repeat region of PRORP domain-containing protein</fullName>
    </recommendedName>
</protein>
<dbReference type="PANTHER" id="PTHR47939:SF13">
    <property type="entry name" value="OS03G0201400 PROTEIN"/>
    <property type="match status" value="1"/>
</dbReference>
<dbReference type="Gene3D" id="1.25.40.10">
    <property type="entry name" value="Tetratricopeptide repeat domain"/>
    <property type="match status" value="3"/>
</dbReference>
<organism evidence="2 3">
    <name type="scientific">Exophiala bonariae</name>
    <dbReference type="NCBI Taxonomy" id="1690606"/>
    <lineage>
        <taxon>Eukaryota</taxon>
        <taxon>Fungi</taxon>
        <taxon>Dikarya</taxon>
        <taxon>Ascomycota</taxon>
        <taxon>Pezizomycotina</taxon>
        <taxon>Eurotiomycetes</taxon>
        <taxon>Chaetothyriomycetidae</taxon>
        <taxon>Chaetothyriales</taxon>
        <taxon>Herpotrichiellaceae</taxon>
        <taxon>Exophiala</taxon>
    </lineage>
</organism>
<comment type="caution">
    <text evidence="2">The sequence shown here is derived from an EMBL/GenBank/DDBJ whole genome shotgun (WGS) entry which is preliminary data.</text>
</comment>
<dbReference type="RefSeq" id="XP_064705080.1">
    <property type="nucleotide sequence ID" value="XM_064847359.1"/>
</dbReference>
<dbReference type="PANTHER" id="PTHR47939">
    <property type="entry name" value="MEMBRANE-ASSOCIATED SALT-INDUCIBLE PROTEIN-LIKE"/>
    <property type="match status" value="1"/>
</dbReference>
<dbReference type="Proteomes" id="UP001358417">
    <property type="component" value="Unassembled WGS sequence"/>
</dbReference>
<evidence type="ECO:0000313" key="3">
    <source>
        <dbReference type="Proteomes" id="UP001358417"/>
    </source>
</evidence>
<accession>A0AAV9N624</accession>
<dbReference type="InterPro" id="IPR050667">
    <property type="entry name" value="PPR-containing_protein"/>
</dbReference>
<reference evidence="2 3" key="1">
    <citation type="submission" date="2023-08" db="EMBL/GenBank/DDBJ databases">
        <title>Black Yeasts Isolated from many extreme environments.</title>
        <authorList>
            <person name="Coleine C."/>
            <person name="Stajich J.E."/>
            <person name="Selbmann L."/>
        </authorList>
    </citation>
    <scope>NUCLEOTIDE SEQUENCE [LARGE SCALE GENOMIC DNA]</scope>
    <source>
        <strain evidence="2 3">CCFEE 5792</strain>
    </source>
</reference>